<evidence type="ECO:0008006" key="3">
    <source>
        <dbReference type="Google" id="ProtNLM"/>
    </source>
</evidence>
<keyword evidence="2" id="KW-1185">Reference proteome</keyword>
<evidence type="ECO:0000313" key="1">
    <source>
        <dbReference type="EMBL" id="GMT02976.1"/>
    </source>
</evidence>
<dbReference type="Gene3D" id="3.40.50.1820">
    <property type="entry name" value="alpha/beta hydrolase"/>
    <property type="match status" value="1"/>
</dbReference>
<protein>
    <recommendedName>
        <fullName evidence="3">Lipase</fullName>
    </recommendedName>
</protein>
<dbReference type="InterPro" id="IPR002918">
    <property type="entry name" value="Lipase_EstA/Esterase_EstB"/>
</dbReference>
<proteinExistence type="predicted"/>
<dbReference type="SUPFAM" id="SSF53474">
    <property type="entry name" value="alpha/beta-Hydrolases"/>
    <property type="match status" value="1"/>
</dbReference>
<accession>A0AAV5U931</accession>
<dbReference type="InterPro" id="IPR029058">
    <property type="entry name" value="AB_hydrolase_fold"/>
</dbReference>
<gene>
    <name evidence="1" type="ORF">PENTCL1PPCAC_25150</name>
</gene>
<sequence length="300" mass="33161">LSRSLSLDSTRYLTSLTAKSAGVENAMKLIALLLVFCQIRDGDGSFGKPFYKFLEKAYGIEAANVLDRPDFGNDGSYGGGKGTVSRRPVIIVHGVTNTAMTFKFVRNFLLKSNYTDEEIYGTTWGDGGRRFILWVRLECQYIKQVRVLIQSVVDFTGSKVDVLAYSMGSPISRKAILGGNCGPEDIGPPLTDLIETFVGVAGANYGSDLCFVSFGICNTENGLHCESKMLSHINTQPAKYEARRVYAIYSTADNKVGLDCCGTNCSMIPHSDGQFIFDRWDHDQIMYETLELQLDLIKRA</sequence>
<comment type="caution">
    <text evidence="1">The sequence shown here is derived from an EMBL/GenBank/DDBJ whole genome shotgun (WGS) entry which is preliminary data.</text>
</comment>
<name>A0AAV5U931_9BILA</name>
<evidence type="ECO:0000313" key="2">
    <source>
        <dbReference type="Proteomes" id="UP001432027"/>
    </source>
</evidence>
<dbReference type="EMBL" id="BTSX01000006">
    <property type="protein sequence ID" value="GMT02976.1"/>
    <property type="molecule type" value="Genomic_DNA"/>
</dbReference>
<dbReference type="Proteomes" id="UP001432027">
    <property type="component" value="Unassembled WGS sequence"/>
</dbReference>
<dbReference type="PANTHER" id="PTHR32015:SF3">
    <property type="entry name" value="TRIACYLGLYCEROL LIPASE"/>
    <property type="match status" value="1"/>
</dbReference>
<organism evidence="1 2">
    <name type="scientific">Pristionchus entomophagus</name>
    <dbReference type="NCBI Taxonomy" id="358040"/>
    <lineage>
        <taxon>Eukaryota</taxon>
        <taxon>Metazoa</taxon>
        <taxon>Ecdysozoa</taxon>
        <taxon>Nematoda</taxon>
        <taxon>Chromadorea</taxon>
        <taxon>Rhabditida</taxon>
        <taxon>Rhabditina</taxon>
        <taxon>Diplogasteromorpha</taxon>
        <taxon>Diplogasteroidea</taxon>
        <taxon>Neodiplogasteridae</taxon>
        <taxon>Pristionchus</taxon>
    </lineage>
</organism>
<dbReference type="Pfam" id="PF01674">
    <property type="entry name" value="Lipase_2"/>
    <property type="match status" value="1"/>
</dbReference>
<dbReference type="AlphaFoldDB" id="A0AAV5U931"/>
<dbReference type="PANTHER" id="PTHR32015">
    <property type="entry name" value="FASTING INDUCED LIPASE"/>
    <property type="match status" value="1"/>
</dbReference>
<dbReference type="GO" id="GO:0016298">
    <property type="term" value="F:lipase activity"/>
    <property type="evidence" value="ECO:0007669"/>
    <property type="project" value="TreeGrafter"/>
</dbReference>
<dbReference type="GO" id="GO:0016042">
    <property type="term" value="P:lipid catabolic process"/>
    <property type="evidence" value="ECO:0007669"/>
    <property type="project" value="InterPro"/>
</dbReference>
<reference evidence="1" key="1">
    <citation type="submission" date="2023-10" db="EMBL/GenBank/DDBJ databases">
        <title>Genome assembly of Pristionchus species.</title>
        <authorList>
            <person name="Yoshida K."/>
            <person name="Sommer R.J."/>
        </authorList>
    </citation>
    <scope>NUCLEOTIDE SEQUENCE</scope>
    <source>
        <strain evidence="1">RS0144</strain>
    </source>
</reference>
<feature type="non-terminal residue" evidence="1">
    <location>
        <position position="1"/>
    </location>
</feature>